<dbReference type="eggNOG" id="ENOG5030RGW">
    <property type="taxonomic scope" value="Bacteria"/>
</dbReference>
<gene>
    <name evidence="2" type="ordered locus">Cyagr_1704</name>
</gene>
<dbReference type="EMBL" id="CP003495">
    <property type="protein sequence ID" value="AFY28853.1"/>
    <property type="molecule type" value="Genomic_DNA"/>
</dbReference>
<dbReference type="KEGG" id="cgc:Cyagr_1704"/>
<reference evidence="3" key="1">
    <citation type="journal article" date="2013" name="Proc. Natl. Acad. Sci. U.S.A.">
        <title>Improving the coverage of the cyanobacterial phylum using diversity-driven genome sequencing.</title>
        <authorList>
            <person name="Shih P.M."/>
            <person name="Wu D."/>
            <person name="Latifi A."/>
            <person name="Axen S.D."/>
            <person name="Fewer D.P."/>
            <person name="Talla E."/>
            <person name="Calteau A."/>
            <person name="Cai F."/>
            <person name="Tandeau de Marsac N."/>
            <person name="Rippka R."/>
            <person name="Herdman M."/>
            <person name="Sivonen K."/>
            <person name="Coursin T."/>
            <person name="Laurent T."/>
            <person name="Goodwin L."/>
            <person name="Nolan M."/>
            <person name="Davenport K.W."/>
            <person name="Han C.S."/>
            <person name="Rubin E.M."/>
            <person name="Eisen J.A."/>
            <person name="Woyke T."/>
            <person name="Gugger M."/>
            <person name="Kerfeld C.A."/>
        </authorList>
    </citation>
    <scope>NUCLEOTIDE SEQUENCE [LARGE SCALE GENOMIC DNA]</scope>
    <source>
        <strain evidence="3">ATCC 27147 / PCC 6307</strain>
    </source>
</reference>
<dbReference type="GO" id="GO:0006353">
    <property type="term" value="P:DNA-templated transcription termination"/>
    <property type="evidence" value="ECO:0007669"/>
    <property type="project" value="InterPro"/>
</dbReference>
<dbReference type="OrthoDB" id="556696at2"/>
<proteinExistence type="predicted"/>
<accession>K9P7D3</accession>
<dbReference type="STRING" id="292564.Cyagr_1704"/>
<dbReference type="Proteomes" id="UP000010388">
    <property type="component" value="Chromosome"/>
</dbReference>
<dbReference type="AlphaFoldDB" id="K9P7D3"/>
<name>K9P7D3_CYAGP</name>
<dbReference type="RefSeq" id="WP_015109303.1">
    <property type="nucleotide sequence ID" value="NC_019675.1"/>
</dbReference>
<dbReference type="Pfam" id="PF07498">
    <property type="entry name" value="Rho_N"/>
    <property type="match status" value="1"/>
</dbReference>
<evidence type="ECO:0000313" key="3">
    <source>
        <dbReference type="Proteomes" id="UP000010388"/>
    </source>
</evidence>
<evidence type="ECO:0000259" key="1">
    <source>
        <dbReference type="Pfam" id="PF07498"/>
    </source>
</evidence>
<organism evidence="2 3">
    <name type="scientific">Cyanobium gracile (strain ATCC 27147 / PCC 6307)</name>
    <dbReference type="NCBI Taxonomy" id="292564"/>
    <lineage>
        <taxon>Bacteria</taxon>
        <taxon>Bacillati</taxon>
        <taxon>Cyanobacteriota</taxon>
        <taxon>Cyanophyceae</taxon>
        <taxon>Synechococcales</taxon>
        <taxon>Prochlorococcaceae</taxon>
        <taxon>Cyanobium</taxon>
    </lineage>
</organism>
<dbReference type="SUPFAM" id="SSF68906">
    <property type="entry name" value="SAP domain"/>
    <property type="match status" value="1"/>
</dbReference>
<sequence length="106" mass="11689">MGRIAEALRSNLRELAQADARLLRELDGALPTDGLEELTIKQLKERCRQRGLKGISSLRKAELILRLRDGPSAPASLPESKPTGLEARLDRMEALLLRIAAHLGVE</sequence>
<evidence type="ECO:0000313" key="2">
    <source>
        <dbReference type="EMBL" id="AFY28853.1"/>
    </source>
</evidence>
<protein>
    <submittedName>
        <fullName evidence="2">Rho termination factor</fullName>
    </submittedName>
</protein>
<feature type="domain" description="Rho termination factor-like N-terminal" evidence="1">
    <location>
        <begin position="35"/>
        <end position="66"/>
    </location>
</feature>
<dbReference type="InterPro" id="IPR036361">
    <property type="entry name" value="SAP_dom_sf"/>
</dbReference>
<dbReference type="HOGENOM" id="CLU_2218722_0_0_3"/>
<dbReference type="InterPro" id="IPR011112">
    <property type="entry name" value="Rho-like_N"/>
</dbReference>
<dbReference type="Gene3D" id="1.10.720.30">
    <property type="entry name" value="SAP domain"/>
    <property type="match status" value="1"/>
</dbReference>